<sequence length="457" mass="50950">MDEVTAQLCSSVPGEYSVEAAQVNEGTKPRCTMDDVGFESIFSTPENRSLEATTADELLKQRYTTNETTVQPLVGVSENQLLEEVSELVEERLPALNNEDKIWNAFLSNSWTSVGVTKQWKTIPKGCKFAPDGSCVISAGEDNVLRCFNTPQRLWTHPETQSADIDLNEVVTLKEGGTVYDYQWYPLLNSWEPETCCLITTIKQGPVHMWNVDSNELVASYRIFNHLDELDSAYSVAFNPQGDKLYCGTDGIIYVFDTSRPGRDCEKRDLRKTGFKGIFSTIAVNPAMPSVYAVGSYLQTVSVNSEPDGMPLCILEGHVGGVTQIAFHQDGHLLASGGRKDDIINIWDLRYPGKTYLVFNREVTTHQKIQFNFCNKYLISGNTNGNVTCFDLVTGAPQERNFSVDCVNGVSINPKLPLIAISCGQRHFYIEDNDAEKKYKLKNEDLSLQLVWSGPLG</sequence>
<dbReference type="Proteomes" id="UP001187531">
    <property type="component" value="Unassembled WGS sequence"/>
</dbReference>
<dbReference type="PANTHER" id="PTHR13211:SF0">
    <property type="entry name" value="TELOMERASE CAJAL BODY PROTEIN 1"/>
    <property type="match status" value="1"/>
</dbReference>
<feature type="repeat" description="WD" evidence="5">
    <location>
        <begin position="315"/>
        <end position="350"/>
    </location>
</feature>
<dbReference type="PROSITE" id="PS50082">
    <property type="entry name" value="WD_REPEATS_2"/>
    <property type="match status" value="1"/>
</dbReference>
<keyword evidence="1 5" id="KW-0853">WD repeat</keyword>
<organism evidence="6 7">
    <name type="scientific">Artemia franciscana</name>
    <name type="common">Brine shrimp</name>
    <name type="synonym">Artemia sanfranciscana</name>
    <dbReference type="NCBI Taxonomy" id="6661"/>
    <lineage>
        <taxon>Eukaryota</taxon>
        <taxon>Metazoa</taxon>
        <taxon>Ecdysozoa</taxon>
        <taxon>Arthropoda</taxon>
        <taxon>Crustacea</taxon>
        <taxon>Branchiopoda</taxon>
        <taxon>Anostraca</taxon>
        <taxon>Artemiidae</taxon>
        <taxon>Artemia</taxon>
    </lineage>
</organism>
<dbReference type="SUPFAM" id="SSF50978">
    <property type="entry name" value="WD40 repeat-like"/>
    <property type="match status" value="1"/>
</dbReference>
<dbReference type="InterPro" id="IPR015943">
    <property type="entry name" value="WD40/YVTN_repeat-like_dom_sf"/>
</dbReference>
<evidence type="ECO:0000256" key="1">
    <source>
        <dbReference type="ARBA" id="ARBA00022574"/>
    </source>
</evidence>
<dbReference type="EMBL" id="JAVRJZ010000021">
    <property type="protein sequence ID" value="KAK2704518.1"/>
    <property type="molecule type" value="Genomic_DNA"/>
</dbReference>
<evidence type="ECO:0000313" key="6">
    <source>
        <dbReference type="EMBL" id="KAK2704518.1"/>
    </source>
</evidence>
<dbReference type="GO" id="GO:0003723">
    <property type="term" value="F:RNA binding"/>
    <property type="evidence" value="ECO:0007669"/>
    <property type="project" value="TreeGrafter"/>
</dbReference>
<evidence type="ECO:0000256" key="5">
    <source>
        <dbReference type="PROSITE-ProRule" id="PRU00221"/>
    </source>
</evidence>
<dbReference type="PANTHER" id="PTHR13211">
    <property type="entry name" value="TELOMERASE CAJAL BODY PROTEIN 1"/>
    <property type="match status" value="1"/>
</dbReference>
<evidence type="ECO:0000256" key="2">
    <source>
        <dbReference type="ARBA" id="ARBA00022737"/>
    </source>
</evidence>
<dbReference type="GO" id="GO:0030576">
    <property type="term" value="P:Cajal body organization"/>
    <property type="evidence" value="ECO:0007669"/>
    <property type="project" value="TreeGrafter"/>
</dbReference>
<name>A0AA88KSD9_ARTSF</name>
<gene>
    <name evidence="6" type="ORF">QYM36_016796</name>
</gene>
<evidence type="ECO:0000256" key="3">
    <source>
        <dbReference type="ARBA" id="ARBA00038279"/>
    </source>
</evidence>
<dbReference type="GO" id="GO:0015030">
    <property type="term" value="C:Cajal body"/>
    <property type="evidence" value="ECO:0007669"/>
    <property type="project" value="TreeGrafter"/>
</dbReference>
<dbReference type="SMART" id="SM00320">
    <property type="entry name" value="WD40"/>
    <property type="match status" value="4"/>
</dbReference>
<dbReference type="Pfam" id="PF00400">
    <property type="entry name" value="WD40"/>
    <property type="match status" value="3"/>
</dbReference>
<accession>A0AA88KSD9</accession>
<dbReference type="Gene3D" id="2.130.10.10">
    <property type="entry name" value="YVTN repeat-like/Quinoprotein amine dehydrogenase"/>
    <property type="match status" value="2"/>
</dbReference>
<reference evidence="6" key="1">
    <citation type="submission" date="2023-07" db="EMBL/GenBank/DDBJ databases">
        <title>Chromosome-level genome assembly of Artemia franciscana.</title>
        <authorList>
            <person name="Jo E."/>
        </authorList>
    </citation>
    <scope>NUCLEOTIDE SEQUENCE</scope>
    <source>
        <tissue evidence="6">Whole body</tissue>
    </source>
</reference>
<dbReference type="PROSITE" id="PS00678">
    <property type="entry name" value="WD_REPEATS_1"/>
    <property type="match status" value="1"/>
</dbReference>
<evidence type="ECO:0000256" key="4">
    <source>
        <dbReference type="ARBA" id="ARBA00041558"/>
    </source>
</evidence>
<dbReference type="EMBL" id="JAVRJZ010000021">
    <property type="protein sequence ID" value="KAK2704519.1"/>
    <property type="molecule type" value="Genomic_DNA"/>
</dbReference>
<keyword evidence="7" id="KW-1185">Reference proteome</keyword>
<dbReference type="InterPro" id="IPR019775">
    <property type="entry name" value="WD40_repeat_CS"/>
</dbReference>
<dbReference type="InterPro" id="IPR001680">
    <property type="entry name" value="WD40_rpt"/>
</dbReference>
<dbReference type="InterPro" id="IPR051150">
    <property type="entry name" value="SWT21/TCAB1_mRNA_Telomere"/>
</dbReference>
<comment type="caution">
    <text evidence="6">The sequence shown here is derived from an EMBL/GenBank/DDBJ whole genome shotgun (WGS) entry which is preliminary data.</text>
</comment>
<proteinExistence type="inferred from homology"/>
<keyword evidence="2" id="KW-0677">Repeat</keyword>
<dbReference type="InterPro" id="IPR036322">
    <property type="entry name" value="WD40_repeat_dom_sf"/>
</dbReference>
<dbReference type="AlphaFoldDB" id="A0AA88KSD9"/>
<evidence type="ECO:0000313" key="7">
    <source>
        <dbReference type="Proteomes" id="UP001187531"/>
    </source>
</evidence>
<comment type="similarity">
    <text evidence="3">Belongs to the TCAB1 family.</text>
</comment>
<protein>
    <recommendedName>
        <fullName evidence="4">WD repeat-containing protein 79</fullName>
    </recommendedName>
</protein>